<evidence type="ECO:0000256" key="1">
    <source>
        <dbReference type="ARBA" id="ARBA00022679"/>
    </source>
</evidence>
<evidence type="ECO:0000259" key="6">
    <source>
        <dbReference type="PROSITE" id="PS50011"/>
    </source>
</evidence>
<dbReference type="PANTHER" id="PTHR11042">
    <property type="entry name" value="EUKARYOTIC TRANSLATION INITIATION FACTOR 2-ALPHA KINASE EIF2-ALPHA KINASE -RELATED"/>
    <property type="match status" value="1"/>
</dbReference>
<dbReference type="PROSITE" id="PS00108">
    <property type="entry name" value="PROTEIN_KINASE_ST"/>
    <property type="match status" value="1"/>
</dbReference>
<evidence type="ECO:0000313" key="7">
    <source>
        <dbReference type="EMBL" id="GMS78152.1"/>
    </source>
</evidence>
<accession>A0AAV5S7V3</accession>
<sequence length="98" mass="11262">KLTVFIQMELGSRSLKHYLSERNRKWKTRSTDVDNSSECQIFSLQLFSAVEYIHNEGIAHRDIKASNIFLKMDRFGSNNLLLGDFGISCLSKDDDTTD</sequence>
<dbReference type="SUPFAM" id="SSF56112">
    <property type="entry name" value="Protein kinase-like (PK-like)"/>
    <property type="match status" value="1"/>
</dbReference>
<comment type="similarity">
    <text evidence="5">Belongs to the protein kinase superfamily. Ser/Thr protein kinase family. GCN2 subfamily.</text>
</comment>
<dbReference type="GO" id="GO:0005634">
    <property type="term" value="C:nucleus"/>
    <property type="evidence" value="ECO:0007669"/>
    <property type="project" value="TreeGrafter"/>
</dbReference>
<dbReference type="InterPro" id="IPR050339">
    <property type="entry name" value="CC_SR_Kinase"/>
</dbReference>
<evidence type="ECO:0000256" key="2">
    <source>
        <dbReference type="ARBA" id="ARBA00022741"/>
    </source>
</evidence>
<dbReference type="GO" id="GO:0005737">
    <property type="term" value="C:cytoplasm"/>
    <property type="evidence" value="ECO:0007669"/>
    <property type="project" value="TreeGrafter"/>
</dbReference>
<evidence type="ECO:0000313" key="8">
    <source>
        <dbReference type="Proteomes" id="UP001432027"/>
    </source>
</evidence>
<comment type="caution">
    <text evidence="7">The sequence shown here is derived from an EMBL/GenBank/DDBJ whole genome shotgun (WGS) entry which is preliminary data.</text>
</comment>
<keyword evidence="4" id="KW-0067">ATP-binding</keyword>
<dbReference type="InterPro" id="IPR011009">
    <property type="entry name" value="Kinase-like_dom_sf"/>
</dbReference>
<dbReference type="PROSITE" id="PS50011">
    <property type="entry name" value="PROTEIN_KINASE_DOM"/>
    <property type="match status" value="1"/>
</dbReference>
<dbReference type="GO" id="GO:0005524">
    <property type="term" value="F:ATP binding"/>
    <property type="evidence" value="ECO:0007669"/>
    <property type="project" value="UniProtKB-KW"/>
</dbReference>
<name>A0AAV5S7V3_9BILA</name>
<evidence type="ECO:0000256" key="5">
    <source>
        <dbReference type="ARBA" id="ARBA00037982"/>
    </source>
</evidence>
<evidence type="ECO:0000256" key="4">
    <source>
        <dbReference type="ARBA" id="ARBA00022840"/>
    </source>
</evidence>
<reference evidence="7" key="1">
    <citation type="submission" date="2023-10" db="EMBL/GenBank/DDBJ databases">
        <title>Genome assembly of Pristionchus species.</title>
        <authorList>
            <person name="Yoshida K."/>
            <person name="Sommer R.J."/>
        </authorList>
    </citation>
    <scope>NUCLEOTIDE SEQUENCE</scope>
    <source>
        <strain evidence="7">RS0144</strain>
    </source>
</reference>
<feature type="non-terminal residue" evidence="7">
    <location>
        <position position="98"/>
    </location>
</feature>
<dbReference type="InterPro" id="IPR000719">
    <property type="entry name" value="Prot_kinase_dom"/>
</dbReference>
<feature type="non-terminal residue" evidence="7">
    <location>
        <position position="1"/>
    </location>
</feature>
<keyword evidence="8" id="KW-1185">Reference proteome</keyword>
<proteinExistence type="inferred from homology"/>
<dbReference type="EMBL" id="BTSX01000001">
    <property type="protein sequence ID" value="GMS78152.1"/>
    <property type="molecule type" value="Genomic_DNA"/>
</dbReference>
<evidence type="ECO:0000256" key="3">
    <source>
        <dbReference type="ARBA" id="ARBA00022777"/>
    </source>
</evidence>
<keyword evidence="3" id="KW-0418">Kinase</keyword>
<keyword evidence="1" id="KW-0808">Transferase</keyword>
<dbReference type="Gene3D" id="1.10.510.10">
    <property type="entry name" value="Transferase(Phosphotransferase) domain 1"/>
    <property type="match status" value="1"/>
</dbReference>
<dbReference type="GO" id="GO:0004672">
    <property type="term" value="F:protein kinase activity"/>
    <property type="evidence" value="ECO:0007669"/>
    <property type="project" value="InterPro"/>
</dbReference>
<organism evidence="7 8">
    <name type="scientific">Pristionchus entomophagus</name>
    <dbReference type="NCBI Taxonomy" id="358040"/>
    <lineage>
        <taxon>Eukaryota</taxon>
        <taxon>Metazoa</taxon>
        <taxon>Ecdysozoa</taxon>
        <taxon>Nematoda</taxon>
        <taxon>Chromadorea</taxon>
        <taxon>Rhabditida</taxon>
        <taxon>Rhabditina</taxon>
        <taxon>Diplogasteromorpha</taxon>
        <taxon>Diplogasteroidea</taxon>
        <taxon>Neodiplogasteridae</taxon>
        <taxon>Pristionchus</taxon>
    </lineage>
</organism>
<dbReference type="AlphaFoldDB" id="A0AAV5S7V3"/>
<dbReference type="Proteomes" id="UP001432027">
    <property type="component" value="Unassembled WGS sequence"/>
</dbReference>
<dbReference type="InterPro" id="IPR008271">
    <property type="entry name" value="Ser/Thr_kinase_AS"/>
</dbReference>
<keyword evidence="2" id="KW-0547">Nucleotide-binding</keyword>
<dbReference type="Pfam" id="PF00069">
    <property type="entry name" value="Pkinase"/>
    <property type="match status" value="1"/>
</dbReference>
<gene>
    <name evidence="7" type="ORF">PENTCL1PPCAC_327</name>
</gene>
<protein>
    <recommendedName>
        <fullName evidence="6">Protein kinase domain-containing protein</fullName>
    </recommendedName>
</protein>
<feature type="domain" description="Protein kinase" evidence="6">
    <location>
        <begin position="1"/>
        <end position="98"/>
    </location>
</feature>